<accession>H6NF89</accession>
<organism evidence="1 2">
    <name type="scientific">Paenibacillus mucilaginosus 3016</name>
    <dbReference type="NCBI Taxonomy" id="1116391"/>
    <lineage>
        <taxon>Bacteria</taxon>
        <taxon>Bacillati</taxon>
        <taxon>Bacillota</taxon>
        <taxon>Bacilli</taxon>
        <taxon>Bacillales</taxon>
        <taxon>Paenibacillaceae</taxon>
        <taxon>Paenibacillus</taxon>
    </lineage>
</organism>
<reference evidence="1 2" key="1">
    <citation type="journal article" date="2012" name="J. Bacteriol.">
        <title>Complete Genome Sequence of Paenibacillus mucilaginosus 3016, a Bacterium Functional as Microbial Fertilizer.</title>
        <authorList>
            <person name="Ma M."/>
            <person name="Wang Z."/>
            <person name="Li L."/>
            <person name="Jiang X."/>
            <person name="Guan D."/>
            <person name="Cao F."/>
            <person name="Chen H."/>
            <person name="Wang X."/>
            <person name="Shen D."/>
            <person name="Du B."/>
            <person name="Li J."/>
        </authorList>
    </citation>
    <scope>NUCLEOTIDE SEQUENCE [LARGE SCALE GENOMIC DNA]</scope>
    <source>
        <strain evidence="1 2">3016</strain>
    </source>
</reference>
<evidence type="ECO:0000313" key="2">
    <source>
        <dbReference type="Proteomes" id="UP000007523"/>
    </source>
</evidence>
<protein>
    <submittedName>
        <fullName evidence="1">Uncharacterized protein</fullName>
    </submittedName>
</protein>
<keyword evidence="2" id="KW-1185">Reference proteome</keyword>
<gene>
    <name evidence="1" type="ORF">PM3016_2616</name>
</gene>
<dbReference type="KEGG" id="pmq:PM3016_2616"/>
<evidence type="ECO:0000313" key="1">
    <source>
        <dbReference type="EMBL" id="AFC29498.1"/>
    </source>
</evidence>
<dbReference type="AlphaFoldDB" id="H6NF89"/>
<proteinExistence type="predicted"/>
<name>H6NF89_9BACL</name>
<dbReference type="HOGENOM" id="CLU_2881620_0_0_9"/>
<dbReference type="Proteomes" id="UP000007523">
    <property type="component" value="Chromosome"/>
</dbReference>
<dbReference type="STRING" id="1116391.PM3016_2616"/>
<sequence>MSGKGPERKMEVIEKLREMGEEEAAQRLDKWRNDRDENRGWDSWFVTEYPDLAEEAGVDLVPIQDRPERKNK</sequence>
<dbReference type="EMBL" id="CP003235">
    <property type="protein sequence ID" value="AFC29498.1"/>
    <property type="molecule type" value="Genomic_DNA"/>
</dbReference>
<dbReference type="RefSeq" id="WP_014369797.1">
    <property type="nucleotide sequence ID" value="NC_016935.1"/>
</dbReference>